<dbReference type="InterPro" id="IPR036908">
    <property type="entry name" value="RlpA-like_sf"/>
</dbReference>
<keyword evidence="1 2" id="KW-0732">Signal</keyword>
<dbReference type="PANTHER" id="PTHR31836">
    <property type="match status" value="1"/>
</dbReference>
<evidence type="ECO:0000256" key="1">
    <source>
        <dbReference type="ARBA" id="ARBA00022729"/>
    </source>
</evidence>
<name>A0AAD5WS94_9PEZI</name>
<feature type="chain" id="PRO_5042119197" evidence="2">
    <location>
        <begin position="20"/>
        <end position="132"/>
    </location>
</feature>
<evidence type="ECO:0000313" key="3">
    <source>
        <dbReference type="EMBL" id="KAJ2902800.1"/>
    </source>
</evidence>
<gene>
    <name evidence="3" type="ORF">MKZ38_000081</name>
</gene>
<dbReference type="EMBL" id="JAKWBI020000101">
    <property type="protein sequence ID" value="KAJ2902800.1"/>
    <property type="molecule type" value="Genomic_DNA"/>
</dbReference>
<dbReference type="CDD" id="cd22191">
    <property type="entry name" value="DPBB_RlpA_EXP_N-like"/>
    <property type="match status" value="1"/>
</dbReference>
<organism evidence="3 4">
    <name type="scientific">Zalerion maritima</name>
    <dbReference type="NCBI Taxonomy" id="339359"/>
    <lineage>
        <taxon>Eukaryota</taxon>
        <taxon>Fungi</taxon>
        <taxon>Dikarya</taxon>
        <taxon>Ascomycota</taxon>
        <taxon>Pezizomycotina</taxon>
        <taxon>Sordariomycetes</taxon>
        <taxon>Lulworthiomycetidae</taxon>
        <taxon>Lulworthiales</taxon>
        <taxon>Lulworthiaceae</taxon>
        <taxon>Zalerion</taxon>
    </lineage>
</organism>
<reference evidence="3" key="1">
    <citation type="submission" date="2022-07" db="EMBL/GenBank/DDBJ databases">
        <title>Draft genome sequence of Zalerion maritima ATCC 34329, a (micro)plastics degrading marine fungus.</title>
        <authorList>
            <person name="Paco A."/>
            <person name="Goncalves M.F.M."/>
            <person name="Rocha-Santos T.A.P."/>
            <person name="Alves A."/>
        </authorList>
    </citation>
    <scope>NUCLEOTIDE SEQUENCE</scope>
    <source>
        <strain evidence="3">ATCC 34329</strain>
    </source>
</reference>
<dbReference type="SUPFAM" id="SSF50685">
    <property type="entry name" value="Barwin-like endoglucanases"/>
    <property type="match status" value="1"/>
</dbReference>
<accession>A0AAD5WS94</accession>
<proteinExistence type="predicted"/>
<dbReference type="Gene3D" id="2.40.40.10">
    <property type="entry name" value="RlpA-like domain"/>
    <property type="match status" value="1"/>
</dbReference>
<keyword evidence="4" id="KW-1185">Reference proteome</keyword>
<sequence>MFAKTALVSLLASIGLVVAGVAPVPRSTDYHGDATYYALGLGACGVDHSGKDNTANVVALSAQIMGTGPTLTDNPYCGRKVAIRAQGKSVDATVVDKCPGCPAGDLDVSEKIFKELFGDLGIGRGNIDWTLY</sequence>
<dbReference type="PANTHER" id="PTHR31836:SF28">
    <property type="entry name" value="SRCR DOMAIN-CONTAINING PROTEIN-RELATED"/>
    <property type="match status" value="1"/>
</dbReference>
<protein>
    <submittedName>
        <fullName evidence="3">Allergen Asp F7</fullName>
    </submittedName>
</protein>
<comment type="caution">
    <text evidence="3">The sequence shown here is derived from an EMBL/GenBank/DDBJ whole genome shotgun (WGS) entry which is preliminary data.</text>
</comment>
<feature type="signal peptide" evidence="2">
    <location>
        <begin position="1"/>
        <end position="19"/>
    </location>
</feature>
<evidence type="ECO:0000313" key="4">
    <source>
        <dbReference type="Proteomes" id="UP001201980"/>
    </source>
</evidence>
<dbReference type="InterPro" id="IPR051477">
    <property type="entry name" value="Expansin_CellWall"/>
</dbReference>
<dbReference type="Proteomes" id="UP001201980">
    <property type="component" value="Unassembled WGS sequence"/>
</dbReference>
<evidence type="ECO:0000256" key="2">
    <source>
        <dbReference type="SAM" id="SignalP"/>
    </source>
</evidence>
<dbReference type="AlphaFoldDB" id="A0AAD5WS94"/>